<evidence type="ECO:0000313" key="2">
    <source>
        <dbReference type="EMBL" id="CDL38427.1"/>
    </source>
</evidence>
<protein>
    <submittedName>
        <fullName evidence="2">Uncharacterized protein</fullName>
    </submittedName>
</protein>
<dbReference type="EMBL" id="CBWP010000041">
    <property type="protein sequence ID" value="CDL38427.1"/>
    <property type="molecule type" value="Genomic_DNA"/>
</dbReference>
<name>A0A7G2IMP4_CITFR</name>
<feature type="chain" id="PRO_5028813258" evidence="1">
    <location>
        <begin position="22"/>
        <end position="43"/>
    </location>
</feature>
<sequence length="43" mass="4364">MKSIKTFVAVIALATSFGSFAAQTVTATGSTLESAEAKNCRPG</sequence>
<dbReference type="Proteomes" id="UP000019194">
    <property type="component" value="Unassembled WGS sequence"/>
</dbReference>
<feature type="signal peptide" evidence="1">
    <location>
        <begin position="1"/>
        <end position="21"/>
    </location>
</feature>
<reference evidence="2 3" key="1">
    <citation type="submission" date="2013-10" db="EMBL/GenBank/DDBJ databases">
        <title>Antibiotic resistance diversity of beta-lactamase producers in the General Hospital Vienna.</title>
        <authorList>
            <person name="Barisic I."/>
            <person name="Mitteregger D."/>
            <person name="Hirschl A.M."/>
            <person name="Noehammer C."/>
            <person name="Wiesinger-Mayr H."/>
        </authorList>
    </citation>
    <scope>NUCLEOTIDE SEQUENCE [LARGE SCALE GENOMIC DNA]</scope>
    <source>
        <strain evidence="2 3">ISC11</strain>
    </source>
</reference>
<comment type="caution">
    <text evidence="2">The sequence shown here is derived from an EMBL/GenBank/DDBJ whole genome shotgun (WGS) entry which is preliminary data.</text>
</comment>
<evidence type="ECO:0000256" key="1">
    <source>
        <dbReference type="SAM" id="SignalP"/>
    </source>
</evidence>
<keyword evidence="1" id="KW-0732">Signal</keyword>
<proteinExistence type="predicted"/>
<dbReference type="AlphaFoldDB" id="A0A7G2IMP4"/>
<evidence type="ECO:0000313" key="3">
    <source>
        <dbReference type="Proteomes" id="UP000019194"/>
    </source>
</evidence>
<organism evidence="2 3">
    <name type="scientific">Citrobacter freundii</name>
    <dbReference type="NCBI Taxonomy" id="546"/>
    <lineage>
        <taxon>Bacteria</taxon>
        <taxon>Pseudomonadati</taxon>
        <taxon>Pseudomonadota</taxon>
        <taxon>Gammaproteobacteria</taxon>
        <taxon>Enterobacterales</taxon>
        <taxon>Enterobacteriaceae</taxon>
        <taxon>Citrobacter</taxon>
        <taxon>Citrobacter freundii complex</taxon>
    </lineage>
</organism>
<accession>A0A7G2IMP4</accession>